<evidence type="ECO:0000256" key="5">
    <source>
        <dbReference type="ARBA" id="ARBA00022729"/>
    </source>
</evidence>
<dbReference type="InterPro" id="IPR051962">
    <property type="entry name" value="Cuticlin"/>
</dbReference>
<dbReference type="PANTHER" id="PTHR22907">
    <property type="entry name" value="GH04558P"/>
    <property type="match status" value="1"/>
</dbReference>
<dbReference type="Gene3D" id="3.40.50.410">
    <property type="entry name" value="von Willebrand factor, type A domain"/>
    <property type="match status" value="1"/>
</dbReference>
<evidence type="ECO:0000256" key="7">
    <source>
        <dbReference type="ARBA" id="ARBA00023136"/>
    </source>
</evidence>
<dbReference type="GO" id="GO:0042302">
    <property type="term" value="F:structural constituent of cuticle"/>
    <property type="evidence" value="ECO:0007669"/>
    <property type="project" value="UniProtKB-KW"/>
</dbReference>
<dbReference type="STRING" id="131310.A0A0N4ZMQ4"/>
<keyword evidence="7 8" id="KW-0472">Membrane</keyword>
<dbReference type="InterPro" id="IPR001507">
    <property type="entry name" value="ZP_dom"/>
</dbReference>
<dbReference type="InterPro" id="IPR056953">
    <property type="entry name" value="CUT_N"/>
</dbReference>
<feature type="domain" description="VWFA" evidence="10">
    <location>
        <begin position="49"/>
        <end position="219"/>
    </location>
</feature>
<dbReference type="Pfam" id="PF25057">
    <property type="entry name" value="CUT_N"/>
    <property type="match status" value="1"/>
</dbReference>
<dbReference type="Pfam" id="PF00092">
    <property type="entry name" value="VWA"/>
    <property type="match status" value="1"/>
</dbReference>
<evidence type="ECO:0000256" key="2">
    <source>
        <dbReference type="ARBA" id="ARBA00022460"/>
    </source>
</evidence>
<evidence type="ECO:0000256" key="3">
    <source>
        <dbReference type="ARBA" id="ARBA00022475"/>
    </source>
</evidence>
<dbReference type="SMART" id="SM00241">
    <property type="entry name" value="ZP"/>
    <property type="match status" value="1"/>
</dbReference>
<dbReference type="CDD" id="cd01450">
    <property type="entry name" value="vWFA_subfamily_ECM"/>
    <property type="match status" value="1"/>
</dbReference>
<dbReference type="PROSITE" id="PS50234">
    <property type="entry name" value="VWFA"/>
    <property type="match status" value="1"/>
</dbReference>
<reference evidence="13" key="1">
    <citation type="submission" date="2017-02" db="UniProtKB">
        <authorList>
            <consortium name="WormBaseParasite"/>
        </authorList>
    </citation>
    <scope>IDENTIFICATION</scope>
</reference>
<dbReference type="Proteomes" id="UP000038045">
    <property type="component" value="Unplaced"/>
</dbReference>
<evidence type="ECO:0000259" key="10">
    <source>
        <dbReference type="PROSITE" id="PS50234"/>
    </source>
</evidence>
<protein>
    <submittedName>
        <fullName evidence="13">ZP domain-containing protein</fullName>
    </submittedName>
</protein>
<organism evidence="12 13">
    <name type="scientific">Parastrongyloides trichosuri</name>
    <name type="common">Possum-specific nematode worm</name>
    <dbReference type="NCBI Taxonomy" id="131310"/>
    <lineage>
        <taxon>Eukaryota</taxon>
        <taxon>Metazoa</taxon>
        <taxon>Ecdysozoa</taxon>
        <taxon>Nematoda</taxon>
        <taxon>Chromadorea</taxon>
        <taxon>Rhabditida</taxon>
        <taxon>Tylenchina</taxon>
        <taxon>Panagrolaimomorpha</taxon>
        <taxon>Strongyloidoidea</taxon>
        <taxon>Strongyloididae</taxon>
        <taxon>Parastrongyloides</taxon>
    </lineage>
</organism>
<keyword evidence="4 8" id="KW-0812">Transmembrane</keyword>
<evidence type="ECO:0000259" key="11">
    <source>
        <dbReference type="PROSITE" id="PS51034"/>
    </source>
</evidence>
<feature type="chain" id="PRO_5005891967" evidence="9">
    <location>
        <begin position="21"/>
        <end position="552"/>
    </location>
</feature>
<name>A0A0N4ZMQ4_PARTI</name>
<evidence type="ECO:0000256" key="6">
    <source>
        <dbReference type="ARBA" id="ARBA00022989"/>
    </source>
</evidence>
<feature type="transmembrane region" description="Helical" evidence="8">
    <location>
        <begin position="520"/>
        <end position="542"/>
    </location>
</feature>
<dbReference type="WBParaSite" id="PTRK_0000982100.1">
    <property type="protein sequence ID" value="PTRK_0000982100.1"/>
    <property type="gene ID" value="PTRK_0000982100"/>
</dbReference>
<evidence type="ECO:0000313" key="12">
    <source>
        <dbReference type="Proteomes" id="UP000038045"/>
    </source>
</evidence>
<feature type="domain" description="ZP" evidence="11">
    <location>
        <begin position="236"/>
        <end position="477"/>
    </location>
</feature>
<keyword evidence="2" id="KW-0193">Cuticle</keyword>
<feature type="signal peptide" evidence="9">
    <location>
        <begin position="1"/>
        <end position="20"/>
    </location>
</feature>
<dbReference type="InterPro" id="IPR057475">
    <property type="entry name" value="CUT_C"/>
</dbReference>
<keyword evidence="12" id="KW-1185">Reference proteome</keyword>
<accession>A0A0N4ZMQ4</accession>
<keyword evidence="3" id="KW-1003">Cell membrane</keyword>
<evidence type="ECO:0000256" key="8">
    <source>
        <dbReference type="SAM" id="Phobius"/>
    </source>
</evidence>
<dbReference type="Pfam" id="PF25301">
    <property type="entry name" value="CUT_C"/>
    <property type="match status" value="1"/>
</dbReference>
<dbReference type="InterPro" id="IPR036465">
    <property type="entry name" value="vWFA_dom_sf"/>
</dbReference>
<dbReference type="GO" id="GO:0005886">
    <property type="term" value="C:plasma membrane"/>
    <property type="evidence" value="ECO:0007669"/>
    <property type="project" value="UniProtKB-SubCell"/>
</dbReference>
<dbReference type="SUPFAM" id="SSF53300">
    <property type="entry name" value="vWA-like"/>
    <property type="match status" value="1"/>
</dbReference>
<keyword evidence="6 8" id="KW-1133">Transmembrane helix</keyword>
<proteinExistence type="predicted"/>
<dbReference type="PROSITE" id="PS51034">
    <property type="entry name" value="ZP_2"/>
    <property type="match status" value="1"/>
</dbReference>
<sequence>MNTGIKIYLILIINIYKIFGNTIPVPKLFDNELVNSNIVDDCISINKVDVMILLETSEFIDKHSFDMMKIFISSLINRFNLSEAGNHLGIVNFSSKVKNIIPLSWDQQKIGKLFDEIKFTGTGKPFLGEALKIVKNTIFSEFTYRESIPKILIVITTGQSYDDISFEVEDLQRENVMIYGIGVTQNTNLDNLYIISNNPSRIFFLSSPVILIDSLVDSVIWDACKTNYRPGTPEIICGKKSIGVRGSTKKNFEGYIYVMDHFSRKECRRNADDLADLKSLSLTIPFNRCNVKRWRSISPRGIHVEVTIIIQYHHLFMTGIDQVIKAKCFYQESPSTIETSTKNTNEVIIKKEELPICTYNLHKNNPLGEIIHVANIGDKVWHVWECKTSHKSDIFGMLVHDCYVDNGRGEIVEIINKDGCSLDTSILDTPIYDNNLLTAIRESEVFKFADKPALQFQCKITLCDKRNGSCAKIIPPKCRNKREVVESNDNIIETFDVITQKMEITIMKNDKLQCSSMNTYVIGFLIILNFILIFILTILCSCRFRLRKNQSI</sequence>
<dbReference type="SMART" id="SM00327">
    <property type="entry name" value="VWA"/>
    <property type="match status" value="1"/>
</dbReference>
<evidence type="ECO:0000256" key="9">
    <source>
        <dbReference type="SAM" id="SignalP"/>
    </source>
</evidence>
<comment type="subcellular location">
    <subcellularLocation>
        <location evidence="1">Cell membrane</location>
        <topology evidence="1">Single-pass type I membrane protein</topology>
    </subcellularLocation>
</comment>
<dbReference type="PANTHER" id="PTHR22907:SF47">
    <property type="entry name" value="CUTICLIN-6"/>
    <property type="match status" value="1"/>
</dbReference>
<evidence type="ECO:0000256" key="4">
    <source>
        <dbReference type="ARBA" id="ARBA00022692"/>
    </source>
</evidence>
<keyword evidence="5 9" id="KW-0732">Signal</keyword>
<evidence type="ECO:0000313" key="13">
    <source>
        <dbReference type="WBParaSite" id="PTRK_0000982100.1"/>
    </source>
</evidence>
<dbReference type="InterPro" id="IPR002035">
    <property type="entry name" value="VWF_A"/>
</dbReference>
<evidence type="ECO:0000256" key="1">
    <source>
        <dbReference type="ARBA" id="ARBA00004251"/>
    </source>
</evidence>
<dbReference type="AlphaFoldDB" id="A0A0N4ZMQ4"/>